<dbReference type="InterPro" id="IPR013974">
    <property type="entry name" value="SAF"/>
</dbReference>
<dbReference type="GO" id="GO:0019698">
    <property type="term" value="P:D-galacturonate catabolic process"/>
    <property type="evidence" value="ECO:0007669"/>
    <property type="project" value="TreeGrafter"/>
</dbReference>
<dbReference type="Pfam" id="PF20629">
    <property type="entry name" value="GD_AH_C"/>
    <property type="match status" value="1"/>
</dbReference>
<dbReference type="STRING" id="1471761.B0W44_02580"/>
<keyword evidence="2" id="KW-0456">Lyase</keyword>
<evidence type="ECO:0000256" key="2">
    <source>
        <dbReference type="ARBA" id="ARBA00023239"/>
    </source>
</evidence>
<sequence>MTDEPVFTVIQPDDSVCVALRDLAKGDTVEVNGHCVTVREDVPFGHKVAVKTVHPGEDVLKYGYSIGAATQKIEPGEWVHTHNVKTKLEGHLTYTFQPLPKKNLKRRVPNETFAGYVRKNGDVGIRNEIWIINTVGCINKTAEVLAKMANETFKGANIDGVYHFPHPYGCSQLGDDLQNTQKVLSNLVQHPNAAGVLVLGLGCENNHVDAFKRALGEYDSESVKFLVSQEVDDELEAGMALIEELVDYAASFTREPVPISELKVGLKCGGSDGFSGITANPLVGQYSDMLVSAGGTTVLTEVPEMFGAETILMNRAVNEDVFTDIVRLIDGFKDYFIKHGQEIYENPSPGNKDGGITTLEEKSLGCVQKGGTAQVAGVLRYGERVKEKGLNLVQGPGNDLVSVTALAAAGAHIVLFTTGRGTPFGGPVPTVKISTNTHLYDKKRNWIDFNAGSLIEGTRMDALSNRLFEYVTKVASGEVQTKNEEHGFKEIAIFKDGVIL</sequence>
<dbReference type="InterPro" id="IPR052172">
    <property type="entry name" value="UxaA_altronate/galactarate_dh"/>
</dbReference>
<dbReference type="InterPro" id="IPR007392">
    <property type="entry name" value="GD_AH_second"/>
</dbReference>
<evidence type="ECO:0000256" key="1">
    <source>
        <dbReference type="ARBA" id="ARBA00010986"/>
    </source>
</evidence>
<protein>
    <submittedName>
        <fullName evidence="4">Altronate hydrolase</fullName>
    </submittedName>
</protein>
<dbReference type="GO" id="GO:0016829">
    <property type="term" value="F:lyase activity"/>
    <property type="evidence" value="ECO:0007669"/>
    <property type="project" value="UniProtKB-KW"/>
</dbReference>
<dbReference type="EMBL" id="CP019699">
    <property type="protein sequence ID" value="AQS54817.1"/>
    <property type="molecule type" value="Genomic_DNA"/>
</dbReference>
<dbReference type="Pfam" id="PF08666">
    <property type="entry name" value="SAF"/>
    <property type="match status" value="1"/>
</dbReference>
<keyword evidence="5" id="KW-1185">Reference proteome</keyword>
<dbReference type="CDD" id="cd11613">
    <property type="entry name" value="SAF_AH_GD"/>
    <property type="match status" value="1"/>
</dbReference>
<dbReference type="Gene3D" id="2.30.130.110">
    <property type="match status" value="1"/>
</dbReference>
<evidence type="ECO:0000313" key="5">
    <source>
        <dbReference type="Proteomes" id="UP000188603"/>
    </source>
</evidence>
<dbReference type="InterPro" id="IPR048332">
    <property type="entry name" value="GD_AH_C"/>
</dbReference>
<gene>
    <name evidence="4" type="ORF">B0W44_02580</name>
</gene>
<dbReference type="KEGG" id="ntr:B0W44_02580"/>
<dbReference type="RefSeq" id="WP_077718637.1">
    <property type="nucleotide sequence ID" value="NZ_CP019699.1"/>
</dbReference>
<proteinExistence type="inferred from homology"/>
<reference evidence="4 5" key="1">
    <citation type="journal article" date="2015" name="Int. J. Syst. Evol. Microbiol.">
        <title>Novibacillus thermophilus gen. nov., sp. nov., a Gram-staining-negative and moderately thermophilic member of the family Thermoactinomycetaceae.</title>
        <authorList>
            <person name="Yang G."/>
            <person name="Chen J."/>
            <person name="Zhou S."/>
        </authorList>
    </citation>
    <scope>NUCLEOTIDE SEQUENCE [LARGE SCALE GENOMIC DNA]</scope>
    <source>
        <strain evidence="4 5">SG-1</strain>
    </source>
</reference>
<name>A0A1U9K446_9BACL</name>
<keyword evidence="4" id="KW-0378">Hydrolase</keyword>
<dbReference type="SMART" id="SM00858">
    <property type="entry name" value="SAF"/>
    <property type="match status" value="1"/>
</dbReference>
<dbReference type="Pfam" id="PF04295">
    <property type="entry name" value="GD_AH_second"/>
    <property type="match status" value="1"/>
</dbReference>
<evidence type="ECO:0000313" key="4">
    <source>
        <dbReference type="EMBL" id="AQS54817.1"/>
    </source>
</evidence>
<dbReference type="PANTHER" id="PTHR30536">
    <property type="entry name" value="ALTRONATE/GALACTARATE DEHYDRATASE"/>
    <property type="match status" value="1"/>
</dbReference>
<feature type="domain" description="SAF" evidence="3">
    <location>
        <begin position="14"/>
        <end position="85"/>
    </location>
</feature>
<dbReference type="InterPro" id="IPR044144">
    <property type="entry name" value="SAF_UxaA/GarD"/>
</dbReference>
<dbReference type="AlphaFoldDB" id="A0A1U9K446"/>
<accession>A0A1U9K446</accession>
<organism evidence="4 5">
    <name type="scientific">Novibacillus thermophilus</name>
    <dbReference type="NCBI Taxonomy" id="1471761"/>
    <lineage>
        <taxon>Bacteria</taxon>
        <taxon>Bacillati</taxon>
        <taxon>Bacillota</taxon>
        <taxon>Bacilli</taxon>
        <taxon>Bacillales</taxon>
        <taxon>Thermoactinomycetaceae</taxon>
        <taxon>Novibacillus</taxon>
    </lineage>
</organism>
<evidence type="ECO:0000259" key="3">
    <source>
        <dbReference type="SMART" id="SM00858"/>
    </source>
</evidence>
<dbReference type="GO" id="GO:0016787">
    <property type="term" value="F:hydrolase activity"/>
    <property type="evidence" value="ECO:0007669"/>
    <property type="project" value="UniProtKB-KW"/>
</dbReference>
<dbReference type="Proteomes" id="UP000188603">
    <property type="component" value="Chromosome"/>
</dbReference>
<comment type="similarity">
    <text evidence="1">Belongs to the UxaA family.</text>
</comment>
<dbReference type="PANTHER" id="PTHR30536:SF5">
    <property type="entry name" value="ALTRONATE DEHYDRATASE"/>
    <property type="match status" value="1"/>
</dbReference>